<name>A0A803KUK1_CHEQI</name>
<evidence type="ECO:0000313" key="1">
    <source>
        <dbReference type="EnsemblPlants" id="AUR62002709-RA:cds"/>
    </source>
</evidence>
<protein>
    <submittedName>
        <fullName evidence="1">Uncharacterized protein</fullName>
    </submittedName>
</protein>
<sequence>MGTGQFTYEEQKGDTVAVDYPLGIISSEPQGVLFQTASGLNGFSSQEKKDTMVLNLDNNRQSTRHYDMDVVLHSTEHWTEKIGEDAAKVACISTSKETDNLVILDHQEQANLEVSLNSNGQCFNVSERDNVHFVNHVQINETSEQFDKLLAEGSPECEIFEAGKESEGNGD</sequence>
<dbReference type="Gramene" id="AUR62002709-RA">
    <property type="protein sequence ID" value="AUR62002709-RA:cds"/>
    <property type="gene ID" value="AUR62002709"/>
</dbReference>
<keyword evidence="2" id="KW-1185">Reference proteome</keyword>
<dbReference type="AlphaFoldDB" id="A0A803KUK1"/>
<evidence type="ECO:0000313" key="2">
    <source>
        <dbReference type="Proteomes" id="UP000596660"/>
    </source>
</evidence>
<organism evidence="1 2">
    <name type="scientific">Chenopodium quinoa</name>
    <name type="common">Quinoa</name>
    <dbReference type="NCBI Taxonomy" id="63459"/>
    <lineage>
        <taxon>Eukaryota</taxon>
        <taxon>Viridiplantae</taxon>
        <taxon>Streptophyta</taxon>
        <taxon>Embryophyta</taxon>
        <taxon>Tracheophyta</taxon>
        <taxon>Spermatophyta</taxon>
        <taxon>Magnoliopsida</taxon>
        <taxon>eudicotyledons</taxon>
        <taxon>Gunneridae</taxon>
        <taxon>Pentapetalae</taxon>
        <taxon>Caryophyllales</taxon>
        <taxon>Chenopodiaceae</taxon>
        <taxon>Chenopodioideae</taxon>
        <taxon>Atripliceae</taxon>
        <taxon>Chenopodium</taxon>
    </lineage>
</organism>
<reference evidence="1" key="1">
    <citation type="journal article" date="2017" name="Nature">
        <title>The genome of Chenopodium quinoa.</title>
        <authorList>
            <person name="Jarvis D.E."/>
            <person name="Ho Y.S."/>
            <person name="Lightfoot D.J."/>
            <person name="Schmoeckel S.M."/>
            <person name="Li B."/>
            <person name="Borm T.J.A."/>
            <person name="Ohyanagi H."/>
            <person name="Mineta K."/>
            <person name="Michell C.T."/>
            <person name="Saber N."/>
            <person name="Kharbatia N.M."/>
            <person name="Rupper R.R."/>
            <person name="Sharp A.R."/>
            <person name="Dally N."/>
            <person name="Boughton B.A."/>
            <person name="Woo Y.H."/>
            <person name="Gao G."/>
            <person name="Schijlen E.G.W.M."/>
            <person name="Guo X."/>
            <person name="Momin A.A."/>
            <person name="Negrao S."/>
            <person name="Al-Babili S."/>
            <person name="Gehring C."/>
            <person name="Roessner U."/>
            <person name="Jung C."/>
            <person name="Murphy K."/>
            <person name="Arold S.T."/>
            <person name="Gojobori T."/>
            <person name="van der Linden C.G."/>
            <person name="van Loo E.N."/>
            <person name="Jellen E.N."/>
            <person name="Maughan P.J."/>
            <person name="Tester M."/>
        </authorList>
    </citation>
    <scope>NUCLEOTIDE SEQUENCE [LARGE SCALE GENOMIC DNA]</scope>
    <source>
        <strain evidence="1">cv. PI 614886</strain>
    </source>
</reference>
<reference evidence="1" key="2">
    <citation type="submission" date="2021-03" db="UniProtKB">
        <authorList>
            <consortium name="EnsemblPlants"/>
        </authorList>
    </citation>
    <scope>IDENTIFICATION</scope>
</reference>
<proteinExistence type="predicted"/>
<accession>A0A803KUK1</accession>
<dbReference type="EnsemblPlants" id="AUR62002709-RA">
    <property type="protein sequence ID" value="AUR62002709-RA:cds"/>
    <property type="gene ID" value="AUR62002709"/>
</dbReference>
<dbReference type="Proteomes" id="UP000596660">
    <property type="component" value="Unplaced"/>
</dbReference>